<name>A0ACB9RB31_9MYRT</name>
<evidence type="ECO:0000313" key="2">
    <source>
        <dbReference type="Proteomes" id="UP001057402"/>
    </source>
</evidence>
<dbReference type="EMBL" id="CM042883">
    <property type="protein sequence ID" value="KAI4375461.1"/>
    <property type="molecule type" value="Genomic_DNA"/>
</dbReference>
<keyword evidence="2" id="KW-1185">Reference proteome</keyword>
<accession>A0ACB9RB31</accession>
<dbReference type="Proteomes" id="UP001057402">
    <property type="component" value="Chromosome 4"/>
</dbReference>
<organism evidence="1 2">
    <name type="scientific">Melastoma candidum</name>
    <dbReference type="NCBI Taxonomy" id="119954"/>
    <lineage>
        <taxon>Eukaryota</taxon>
        <taxon>Viridiplantae</taxon>
        <taxon>Streptophyta</taxon>
        <taxon>Embryophyta</taxon>
        <taxon>Tracheophyta</taxon>
        <taxon>Spermatophyta</taxon>
        <taxon>Magnoliopsida</taxon>
        <taxon>eudicotyledons</taxon>
        <taxon>Gunneridae</taxon>
        <taxon>Pentapetalae</taxon>
        <taxon>rosids</taxon>
        <taxon>malvids</taxon>
        <taxon>Myrtales</taxon>
        <taxon>Melastomataceae</taxon>
        <taxon>Melastomatoideae</taxon>
        <taxon>Melastomateae</taxon>
        <taxon>Melastoma</taxon>
    </lineage>
</organism>
<protein>
    <submittedName>
        <fullName evidence="1">Uncharacterized protein</fullName>
    </submittedName>
</protein>
<gene>
    <name evidence="1" type="ORF">MLD38_013328</name>
</gene>
<reference evidence="2" key="1">
    <citation type="journal article" date="2023" name="Front. Plant Sci.">
        <title>Chromosomal-level genome assembly of Melastoma candidum provides insights into trichome evolution.</title>
        <authorList>
            <person name="Zhong Y."/>
            <person name="Wu W."/>
            <person name="Sun C."/>
            <person name="Zou P."/>
            <person name="Liu Y."/>
            <person name="Dai S."/>
            <person name="Zhou R."/>
        </authorList>
    </citation>
    <scope>NUCLEOTIDE SEQUENCE [LARGE SCALE GENOMIC DNA]</scope>
</reference>
<evidence type="ECO:0000313" key="1">
    <source>
        <dbReference type="EMBL" id="KAI4375461.1"/>
    </source>
</evidence>
<proteinExistence type="predicted"/>
<sequence>MMWNVNKCEVSKNVADKPKWKHIPSLLRQIVGEYFRLPEHSTGEIFVKLISRWVNDIEREIWRSKMECLYSGLGPKKTKLLVSCIAGVLVGTSPSKTVLIILSDGKDHCQEDLSNLLLRLDMQGYKRLTITLNSFQSEHWSSINAVAHDWKDVKRRVGITS</sequence>
<comment type="caution">
    <text evidence="1">The sequence shown here is derived from an EMBL/GenBank/DDBJ whole genome shotgun (WGS) entry which is preliminary data.</text>
</comment>